<keyword evidence="3" id="KW-1185">Reference proteome</keyword>
<reference evidence="2" key="1">
    <citation type="journal article" date="2022" name="bioRxiv">
        <title>Sequencing and chromosome-scale assembly of the giantPleurodeles waltlgenome.</title>
        <authorList>
            <person name="Brown T."/>
            <person name="Elewa A."/>
            <person name="Iarovenko S."/>
            <person name="Subramanian E."/>
            <person name="Araus A.J."/>
            <person name="Petzold A."/>
            <person name="Susuki M."/>
            <person name="Suzuki K.-i.T."/>
            <person name="Hayashi T."/>
            <person name="Toyoda A."/>
            <person name="Oliveira C."/>
            <person name="Osipova E."/>
            <person name="Leigh N.D."/>
            <person name="Simon A."/>
            <person name="Yun M.H."/>
        </authorList>
    </citation>
    <scope>NUCLEOTIDE SEQUENCE</scope>
    <source>
        <strain evidence="2">20211129_DDA</strain>
        <tissue evidence="2">Liver</tissue>
    </source>
</reference>
<evidence type="ECO:0000313" key="3">
    <source>
        <dbReference type="Proteomes" id="UP001066276"/>
    </source>
</evidence>
<gene>
    <name evidence="2" type="ORF">NDU88_005244</name>
</gene>
<dbReference type="AlphaFoldDB" id="A0AAV7TU90"/>
<proteinExistence type="predicted"/>
<protein>
    <submittedName>
        <fullName evidence="2">Uncharacterized protein</fullName>
    </submittedName>
</protein>
<name>A0AAV7TU90_PLEWA</name>
<organism evidence="2 3">
    <name type="scientific">Pleurodeles waltl</name>
    <name type="common">Iberian ribbed newt</name>
    <dbReference type="NCBI Taxonomy" id="8319"/>
    <lineage>
        <taxon>Eukaryota</taxon>
        <taxon>Metazoa</taxon>
        <taxon>Chordata</taxon>
        <taxon>Craniata</taxon>
        <taxon>Vertebrata</taxon>
        <taxon>Euteleostomi</taxon>
        <taxon>Amphibia</taxon>
        <taxon>Batrachia</taxon>
        <taxon>Caudata</taxon>
        <taxon>Salamandroidea</taxon>
        <taxon>Salamandridae</taxon>
        <taxon>Pleurodelinae</taxon>
        <taxon>Pleurodeles</taxon>
    </lineage>
</organism>
<dbReference type="EMBL" id="JANPWB010000006">
    <property type="protein sequence ID" value="KAJ1180016.1"/>
    <property type="molecule type" value="Genomic_DNA"/>
</dbReference>
<feature type="region of interest" description="Disordered" evidence="1">
    <location>
        <begin position="23"/>
        <end position="42"/>
    </location>
</feature>
<comment type="caution">
    <text evidence="2">The sequence shown here is derived from an EMBL/GenBank/DDBJ whole genome shotgun (WGS) entry which is preliminary data.</text>
</comment>
<sequence>MVPWQSVKNVCLHPGTDLVPSYEASSVTAGKGERRRRPGRTSRALVAECPVRVGLPRDIQVFAAGSELKRQEEAFEALRSVLLLQAAAGVPGVTPAPGTLPSAIPLEKSKVAVMSTDSSKGSTSAEGAGLDTLLSRPGCSIPSLPFVLFVKSRLKSTVHVVEYPEGTVKGKEEDRSEEHHLEGRYANPWKDLTDPSQLVNIYRTPLVAS</sequence>
<evidence type="ECO:0000256" key="1">
    <source>
        <dbReference type="SAM" id="MobiDB-lite"/>
    </source>
</evidence>
<dbReference type="Proteomes" id="UP001066276">
    <property type="component" value="Chromosome 3_2"/>
</dbReference>
<evidence type="ECO:0000313" key="2">
    <source>
        <dbReference type="EMBL" id="KAJ1180016.1"/>
    </source>
</evidence>
<accession>A0AAV7TU90</accession>